<protein>
    <recommendedName>
        <fullName evidence="3">DUF1198 domain-containing protein</fullName>
    </recommendedName>
</protein>
<dbReference type="RefSeq" id="WP_013364099.1">
    <property type="nucleotide sequence ID" value="NZ_CP012871.1"/>
</dbReference>
<dbReference type="OrthoDB" id="7062660at2"/>
<dbReference type="KEGG" id="kle:AO703_21285"/>
<dbReference type="AlphaFoldDB" id="A0A806XK00"/>
<evidence type="ECO:0000313" key="2">
    <source>
        <dbReference type="Proteomes" id="UP000069162"/>
    </source>
</evidence>
<name>A0A806XK00_9ENTR</name>
<evidence type="ECO:0000313" key="1">
    <source>
        <dbReference type="EMBL" id="ALR79009.1"/>
    </source>
</evidence>
<accession>A0A806XK00</accession>
<dbReference type="Pfam" id="PF06711">
    <property type="entry name" value="DUF1198"/>
    <property type="match status" value="1"/>
</dbReference>
<proteinExistence type="predicted"/>
<dbReference type="OMA" id="ERPNEAH"/>
<dbReference type="Proteomes" id="UP000069162">
    <property type="component" value="Chromosome"/>
</dbReference>
<reference evidence="2" key="1">
    <citation type="submission" date="2015-10" db="EMBL/GenBank/DDBJ databases">
        <title>Complete Genome Sequencing of Klebsiella sp. strain G5.</title>
        <authorList>
            <person name="Chan K.-G."/>
            <person name="Chen J.-W."/>
        </authorList>
    </citation>
    <scope>NUCLEOTIDE SEQUENCE [LARGE SCALE GENOMIC DNA]</scope>
    <source>
        <strain evidence="2">G5</strain>
    </source>
</reference>
<evidence type="ECO:0008006" key="3">
    <source>
        <dbReference type="Google" id="ProtNLM"/>
    </source>
</evidence>
<sequence length="150" mass="17459">MVWIMLATLAVVFVVGFRILTSDSRRAIRRLSERLGITAMPVESMIDQFGKTAGSEFIRYLERPEEAHLQNAAQVLLIWQVCIVDSSEENLQAWYRLLRKARLATPITDAQIRLALGFMRELEPERQELNAFQLRYNQLFMPEDGVFYLH</sequence>
<dbReference type="InterPro" id="IPR009587">
    <property type="entry name" value="DUF1198"/>
</dbReference>
<dbReference type="EMBL" id="CP012871">
    <property type="protein sequence ID" value="ALR79009.1"/>
    <property type="molecule type" value="Genomic_DNA"/>
</dbReference>
<organism evidence="1 2">
    <name type="scientific">[Enterobacter] lignolyticus</name>
    <dbReference type="NCBI Taxonomy" id="1334193"/>
    <lineage>
        <taxon>Bacteria</taxon>
        <taxon>Pseudomonadati</taxon>
        <taxon>Pseudomonadota</taxon>
        <taxon>Gammaproteobacteria</taxon>
        <taxon>Enterobacterales</taxon>
        <taxon>Enterobacteriaceae</taxon>
        <taxon>Pluralibacter</taxon>
    </lineage>
</organism>
<gene>
    <name evidence="1" type="ORF">AO703_21285</name>
</gene>